<comment type="caution">
    <text evidence="2">The sequence shown here is derived from an EMBL/GenBank/DDBJ whole genome shotgun (WGS) entry which is preliminary data.</text>
</comment>
<evidence type="ECO:0000313" key="2">
    <source>
        <dbReference type="EMBL" id="KAH7568541.1"/>
    </source>
</evidence>
<feature type="compositionally biased region" description="Pro residues" evidence="1">
    <location>
        <begin position="89"/>
        <end position="100"/>
    </location>
</feature>
<organism evidence="2 3">
    <name type="scientific">Xanthoceras sorbifolium</name>
    <dbReference type="NCBI Taxonomy" id="99658"/>
    <lineage>
        <taxon>Eukaryota</taxon>
        <taxon>Viridiplantae</taxon>
        <taxon>Streptophyta</taxon>
        <taxon>Embryophyta</taxon>
        <taxon>Tracheophyta</taxon>
        <taxon>Spermatophyta</taxon>
        <taxon>Magnoliopsida</taxon>
        <taxon>eudicotyledons</taxon>
        <taxon>Gunneridae</taxon>
        <taxon>Pentapetalae</taxon>
        <taxon>rosids</taxon>
        <taxon>malvids</taxon>
        <taxon>Sapindales</taxon>
        <taxon>Sapindaceae</taxon>
        <taxon>Xanthoceroideae</taxon>
        <taxon>Xanthoceras</taxon>
    </lineage>
</organism>
<dbReference type="InterPro" id="IPR017956">
    <property type="entry name" value="AT_hook_DNA-bd_motif"/>
</dbReference>
<dbReference type="Proteomes" id="UP000827721">
    <property type="component" value="Unassembled WGS sequence"/>
</dbReference>
<dbReference type="Pfam" id="PF02178">
    <property type="entry name" value="AT_hook"/>
    <property type="match status" value="4"/>
</dbReference>
<dbReference type="PANTHER" id="PTHR37701">
    <property type="entry name" value="METHYL-CPG-BINDING DOMAIN-CONTAINING PROTEIN 8"/>
    <property type="match status" value="1"/>
</dbReference>
<evidence type="ECO:0000313" key="3">
    <source>
        <dbReference type="Proteomes" id="UP000827721"/>
    </source>
</evidence>
<sequence>MAAATVDHHHRRHHLHLNSLPLIDVRLLSHSELLSLSLCSSSSSTTTVQYDVDEQDSTPKIDASVFNESAGSRKQTFSRLRLAPRNSSPLPPQIPSPAPVKPLDEEDSQVISLLKSLLNIQSHNSPAIADDQLIPVRVEFEDLSNTNGNGYVGLQNIPVELVTCSGTNRKRGRPRKDESGSARDYRWLIASENGRSESQSEIDKTMVTAVNESSQYTPVGIVSCETEKRKRGRPRKNESAFIKVNGSEDGITNKLLVSPVGSVSCETGKRKRGRPRKNDSAMKMVMVSESSQNVPSDVVTCETRKRKPGRPRKNETMRGYGGVRSDDKLVQSESEVKMEIVVPKTEDEKVLPVENRNGVVVNLVPLANVEDPFWEELRRTEGMEKDDELLGFWRGSNGDCTQICSRRGKQKKGENTEVTGELNGDGCGVVTLHNVEDSFWEEFEEEDEGGE</sequence>
<dbReference type="PRINTS" id="PR00929">
    <property type="entry name" value="ATHOOK"/>
</dbReference>
<gene>
    <name evidence="2" type="ORF">JRO89_XS06G0012700</name>
</gene>
<dbReference type="InterPro" id="IPR037472">
    <property type="entry name" value="MBD8"/>
</dbReference>
<evidence type="ECO:0000256" key="1">
    <source>
        <dbReference type="SAM" id="MobiDB-lite"/>
    </source>
</evidence>
<protein>
    <submittedName>
        <fullName evidence="2">Uncharacterized protein</fullName>
    </submittedName>
</protein>
<accession>A0ABQ8HW13</accession>
<dbReference type="SMART" id="SM00384">
    <property type="entry name" value="AT_hook"/>
    <property type="match status" value="4"/>
</dbReference>
<dbReference type="EMBL" id="JAFEMO010000006">
    <property type="protein sequence ID" value="KAH7568541.1"/>
    <property type="molecule type" value="Genomic_DNA"/>
</dbReference>
<dbReference type="PANTHER" id="PTHR37701:SF13">
    <property type="entry name" value="C2H2-TYPE DOMAIN-CONTAINING PROTEIN"/>
    <property type="match status" value="1"/>
</dbReference>
<proteinExistence type="predicted"/>
<name>A0ABQ8HW13_9ROSI</name>
<reference evidence="2 3" key="1">
    <citation type="submission" date="2021-02" db="EMBL/GenBank/DDBJ databases">
        <title>Plant Genome Project.</title>
        <authorList>
            <person name="Zhang R.-G."/>
        </authorList>
    </citation>
    <scope>NUCLEOTIDE SEQUENCE [LARGE SCALE GENOMIC DNA]</scope>
    <source>
        <tissue evidence="2">Leaves</tissue>
    </source>
</reference>
<keyword evidence="3" id="KW-1185">Reference proteome</keyword>
<feature type="region of interest" description="Disordered" evidence="1">
    <location>
        <begin position="83"/>
        <end position="104"/>
    </location>
</feature>